<evidence type="ECO:0000256" key="5">
    <source>
        <dbReference type="ARBA" id="ARBA00023136"/>
    </source>
</evidence>
<dbReference type="Proteomes" id="UP000276542">
    <property type="component" value="Unassembled WGS sequence"/>
</dbReference>
<dbReference type="PANTHER" id="PTHR31885:SF6">
    <property type="entry name" value="GH04784P"/>
    <property type="match status" value="1"/>
</dbReference>
<feature type="signal peptide" evidence="6">
    <location>
        <begin position="1"/>
        <end position="25"/>
    </location>
</feature>
<keyword evidence="8" id="KW-1185">Reference proteome</keyword>
<comment type="caution">
    <text evidence="7">The sequence shown here is derived from an EMBL/GenBank/DDBJ whole genome shotgun (WGS) entry which is preliminary data.</text>
</comment>
<evidence type="ECO:0000256" key="6">
    <source>
        <dbReference type="SAM" id="SignalP"/>
    </source>
</evidence>
<dbReference type="OrthoDB" id="4773026at2"/>
<evidence type="ECO:0000256" key="1">
    <source>
        <dbReference type="ARBA" id="ARBA00004141"/>
    </source>
</evidence>
<evidence type="ECO:0000256" key="4">
    <source>
        <dbReference type="ARBA" id="ARBA00022989"/>
    </source>
</evidence>
<sequence>MRTSTRRKLAYLGLAALDTGLSASASPLAHRARFVTKPLLMPVLASSVLASGRTGLTAPVVIAEACGFVGDVALLSEARRPFFVGSAAFAVGHASYVAGFMAQRSTSPLFASRRTRALAVLWAVAAPVNAVRAGRRDPAQGAAVAAYSLSLTSMAIASGHLSPSIRPSARALAGLGGLAFLTSDSLLGLRKFVLSDPPPALEGAVMATYTGAQFLLAEAATRA</sequence>
<keyword evidence="4" id="KW-1133">Transmembrane helix</keyword>
<evidence type="ECO:0000256" key="2">
    <source>
        <dbReference type="ARBA" id="ARBA00007375"/>
    </source>
</evidence>
<dbReference type="InterPro" id="IPR012506">
    <property type="entry name" value="TMEM86B-like"/>
</dbReference>
<feature type="chain" id="PRO_5039194404" evidence="6">
    <location>
        <begin position="26"/>
        <end position="223"/>
    </location>
</feature>
<keyword evidence="3" id="KW-0812">Transmembrane</keyword>
<dbReference type="GO" id="GO:0016787">
    <property type="term" value="F:hydrolase activity"/>
    <property type="evidence" value="ECO:0007669"/>
    <property type="project" value="TreeGrafter"/>
</dbReference>
<dbReference type="AlphaFoldDB" id="A0A3A5H8T5"/>
<reference evidence="8" key="1">
    <citation type="submission" date="2018-09" db="EMBL/GenBank/DDBJ databases">
        <authorList>
            <person name="Zhu H."/>
        </authorList>
    </citation>
    <scope>NUCLEOTIDE SEQUENCE [LARGE SCALE GENOMIC DNA]</scope>
    <source>
        <strain evidence="8">K1W22B-1</strain>
    </source>
</reference>
<evidence type="ECO:0000313" key="7">
    <source>
        <dbReference type="EMBL" id="RJS46451.1"/>
    </source>
</evidence>
<dbReference type="GO" id="GO:0016020">
    <property type="term" value="C:membrane"/>
    <property type="evidence" value="ECO:0007669"/>
    <property type="project" value="UniProtKB-SubCell"/>
</dbReference>
<name>A0A3A5H8T5_9ACTN</name>
<dbReference type="PANTHER" id="PTHR31885">
    <property type="entry name" value="GH04784P"/>
    <property type="match status" value="1"/>
</dbReference>
<dbReference type="RefSeq" id="WP_120060423.1">
    <property type="nucleotide sequence ID" value="NZ_QYRP01000002.1"/>
</dbReference>
<evidence type="ECO:0000313" key="8">
    <source>
        <dbReference type="Proteomes" id="UP000276542"/>
    </source>
</evidence>
<proteinExistence type="inferred from homology"/>
<evidence type="ECO:0000256" key="3">
    <source>
        <dbReference type="ARBA" id="ARBA00022692"/>
    </source>
</evidence>
<keyword evidence="6" id="KW-0732">Signal</keyword>
<protein>
    <submittedName>
        <fullName evidence="7">Lysoplasmalogenase</fullName>
    </submittedName>
</protein>
<dbReference type="Pfam" id="PF07947">
    <property type="entry name" value="YhhN"/>
    <property type="match status" value="1"/>
</dbReference>
<gene>
    <name evidence="7" type="ORF">D4739_09675</name>
</gene>
<organism evidence="7 8">
    <name type="scientific">Nocardioides cavernaquae</name>
    <dbReference type="NCBI Taxonomy" id="2321396"/>
    <lineage>
        <taxon>Bacteria</taxon>
        <taxon>Bacillati</taxon>
        <taxon>Actinomycetota</taxon>
        <taxon>Actinomycetes</taxon>
        <taxon>Propionibacteriales</taxon>
        <taxon>Nocardioidaceae</taxon>
        <taxon>Nocardioides</taxon>
    </lineage>
</organism>
<keyword evidence="5" id="KW-0472">Membrane</keyword>
<accession>A0A3A5H8T5</accession>
<comment type="subcellular location">
    <subcellularLocation>
        <location evidence="1">Membrane</location>
        <topology evidence="1">Multi-pass membrane protein</topology>
    </subcellularLocation>
</comment>
<dbReference type="EMBL" id="QYRP01000002">
    <property type="protein sequence ID" value="RJS46451.1"/>
    <property type="molecule type" value="Genomic_DNA"/>
</dbReference>
<comment type="similarity">
    <text evidence="2">Belongs to the TMEM86 family.</text>
</comment>